<dbReference type="AlphaFoldDB" id="A0A815CJE1"/>
<name>A0A815CJE1_9BILA</name>
<dbReference type="EMBL" id="CAJNOH010002271">
    <property type="protein sequence ID" value="CAF1283662.1"/>
    <property type="molecule type" value="Genomic_DNA"/>
</dbReference>
<dbReference type="GO" id="GO:0008270">
    <property type="term" value="F:zinc ion binding"/>
    <property type="evidence" value="ECO:0007669"/>
    <property type="project" value="InterPro"/>
</dbReference>
<evidence type="ECO:0000256" key="4">
    <source>
        <dbReference type="ARBA" id="ARBA00022801"/>
    </source>
</evidence>
<organism evidence="9 11">
    <name type="scientific">Rotaria sordida</name>
    <dbReference type="NCBI Taxonomy" id="392033"/>
    <lineage>
        <taxon>Eukaryota</taxon>
        <taxon>Metazoa</taxon>
        <taxon>Spiralia</taxon>
        <taxon>Gnathifera</taxon>
        <taxon>Rotifera</taxon>
        <taxon>Eurotatoria</taxon>
        <taxon>Bdelloidea</taxon>
        <taxon>Philodinida</taxon>
        <taxon>Philodinidae</taxon>
        <taxon>Rotaria</taxon>
    </lineage>
</organism>
<evidence type="ECO:0000259" key="8">
    <source>
        <dbReference type="PROSITE" id="PS52035"/>
    </source>
</evidence>
<comment type="caution">
    <text evidence="7">Lacks conserved residue(s) required for the propagation of feature annotation.</text>
</comment>
<reference evidence="9" key="1">
    <citation type="submission" date="2021-02" db="EMBL/GenBank/DDBJ databases">
        <authorList>
            <person name="Nowell W R."/>
        </authorList>
    </citation>
    <scope>NUCLEOTIDE SEQUENCE</scope>
</reference>
<dbReference type="GO" id="GO:0005615">
    <property type="term" value="C:extracellular space"/>
    <property type="evidence" value="ECO:0007669"/>
    <property type="project" value="TreeGrafter"/>
</dbReference>
<comment type="similarity">
    <text evidence="2 7">Belongs to the peptidase M14 family.</text>
</comment>
<evidence type="ECO:0000256" key="3">
    <source>
        <dbReference type="ARBA" id="ARBA00022670"/>
    </source>
</evidence>
<evidence type="ECO:0000313" key="12">
    <source>
        <dbReference type="Proteomes" id="UP000663870"/>
    </source>
</evidence>
<evidence type="ECO:0000256" key="2">
    <source>
        <dbReference type="ARBA" id="ARBA00005988"/>
    </source>
</evidence>
<dbReference type="GO" id="GO:0006508">
    <property type="term" value="P:proteolysis"/>
    <property type="evidence" value="ECO:0007669"/>
    <property type="project" value="UniProtKB-KW"/>
</dbReference>
<comment type="cofactor">
    <cofactor evidence="1">
        <name>Zn(2+)</name>
        <dbReference type="ChEBI" id="CHEBI:29105"/>
    </cofactor>
</comment>
<evidence type="ECO:0000256" key="6">
    <source>
        <dbReference type="ARBA" id="ARBA00023049"/>
    </source>
</evidence>
<evidence type="ECO:0000313" key="11">
    <source>
        <dbReference type="Proteomes" id="UP000663854"/>
    </source>
</evidence>
<protein>
    <recommendedName>
        <fullName evidence="8">Peptidase M14 domain-containing protein</fullName>
    </recommendedName>
</protein>
<sequence length="80" mass="8980">SEVETAQVAQFLSNHSDTIVHYINFHAFSQYWMAPWAYTTTRPAQFKLLDDGSAEAVQALKAVEGTKYTHDSIAQIIYVG</sequence>
<dbReference type="EMBL" id="CAJNOL010003419">
    <property type="protein sequence ID" value="CAF1561903.1"/>
    <property type="molecule type" value="Genomic_DNA"/>
</dbReference>
<evidence type="ECO:0000313" key="10">
    <source>
        <dbReference type="EMBL" id="CAF1561903.1"/>
    </source>
</evidence>
<keyword evidence="4" id="KW-0378">Hydrolase</keyword>
<keyword evidence="3" id="KW-0645">Protease</keyword>
<dbReference type="Gene3D" id="3.40.630.10">
    <property type="entry name" value="Zn peptidases"/>
    <property type="match status" value="1"/>
</dbReference>
<evidence type="ECO:0000256" key="5">
    <source>
        <dbReference type="ARBA" id="ARBA00022833"/>
    </source>
</evidence>
<feature type="non-terminal residue" evidence="9">
    <location>
        <position position="1"/>
    </location>
</feature>
<dbReference type="Proteomes" id="UP000663870">
    <property type="component" value="Unassembled WGS sequence"/>
</dbReference>
<accession>A0A815CJE1</accession>
<dbReference type="GO" id="GO:0004181">
    <property type="term" value="F:metallocarboxypeptidase activity"/>
    <property type="evidence" value="ECO:0007669"/>
    <property type="project" value="InterPro"/>
</dbReference>
<feature type="domain" description="Peptidase M14" evidence="8">
    <location>
        <begin position="1"/>
        <end position="80"/>
    </location>
</feature>
<dbReference type="Proteomes" id="UP000663854">
    <property type="component" value="Unassembled WGS sequence"/>
</dbReference>
<gene>
    <name evidence="10" type="ORF">JXQ802_LOCUS44422</name>
    <name evidence="9" type="ORF">PYM288_LOCUS29016</name>
</gene>
<dbReference type="PANTHER" id="PTHR11705:SF143">
    <property type="entry name" value="SLL0236 PROTEIN"/>
    <property type="match status" value="1"/>
</dbReference>
<dbReference type="InterPro" id="IPR000834">
    <property type="entry name" value="Peptidase_M14"/>
</dbReference>
<keyword evidence="5" id="KW-0862">Zinc</keyword>
<keyword evidence="12" id="KW-1185">Reference proteome</keyword>
<dbReference type="PROSITE" id="PS52035">
    <property type="entry name" value="PEPTIDASE_M14"/>
    <property type="match status" value="1"/>
</dbReference>
<evidence type="ECO:0000256" key="1">
    <source>
        <dbReference type="ARBA" id="ARBA00001947"/>
    </source>
</evidence>
<dbReference type="PANTHER" id="PTHR11705">
    <property type="entry name" value="PROTEASE FAMILY M14 CARBOXYPEPTIDASE A,B"/>
    <property type="match status" value="1"/>
</dbReference>
<dbReference type="Pfam" id="PF00246">
    <property type="entry name" value="Peptidase_M14"/>
    <property type="match status" value="1"/>
</dbReference>
<comment type="caution">
    <text evidence="9">The sequence shown here is derived from an EMBL/GenBank/DDBJ whole genome shotgun (WGS) entry which is preliminary data.</text>
</comment>
<evidence type="ECO:0000313" key="9">
    <source>
        <dbReference type="EMBL" id="CAF1283662.1"/>
    </source>
</evidence>
<dbReference type="SUPFAM" id="SSF53187">
    <property type="entry name" value="Zn-dependent exopeptidases"/>
    <property type="match status" value="1"/>
</dbReference>
<keyword evidence="6" id="KW-0482">Metalloprotease</keyword>
<proteinExistence type="inferred from homology"/>
<evidence type="ECO:0000256" key="7">
    <source>
        <dbReference type="PROSITE-ProRule" id="PRU01379"/>
    </source>
</evidence>